<organism evidence="1 2">
    <name type="scientific">Tetrabaena socialis</name>
    <dbReference type="NCBI Taxonomy" id="47790"/>
    <lineage>
        <taxon>Eukaryota</taxon>
        <taxon>Viridiplantae</taxon>
        <taxon>Chlorophyta</taxon>
        <taxon>core chlorophytes</taxon>
        <taxon>Chlorophyceae</taxon>
        <taxon>CS clade</taxon>
        <taxon>Chlamydomonadales</taxon>
        <taxon>Tetrabaenaceae</taxon>
        <taxon>Tetrabaena</taxon>
    </lineage>
</organism>
<name>A0A2J8AH95_9CHLO</name>
<dbReference type="Proteomes" id="UP000236333">
    <property type="component" value="Unassembled WGS sequence"/>
</dbReference>
<reference evidence="1 2" key="1">
    <citation type="journal article" date="2017" name="Mol. Biol. Evol.">
        <title>The 4-celled Tetrabaena socialis nuclear genome reveals the essential components for genetic control of cell number at the origin of multicellularity in the volvocine lineage.</title>
        <authorList>
            <person name="Featherston J."/>
            <person name="Arakaki Y."/>
            <person name="Hanschen E.R."/>
            <person name="Ferris P.J."/>
            <person name="Michod R.E."/>
            <person name="Olson B.J.S.C."/>
            <person name="Nozaki H."/>
            <person name="Durand P.M."/>
        </authorList>
    </citation>
    <scope>NUCLEOTIDE SEQUENCE [LARGE SCALE GENOMIC DNA]</scope>
    <source>
        <strain evidence="1 2">NIES-571</strain>
    </source>
</reference>
<sequence>MATILLPTEVAERLQEAYQEALEALEKAPAVPATIADKIPLSAAVAFADAQDGSGLQFIPSEPASDSTDPVGTLLVFVDPTGPHEAAAIIAAEKVKAWLNWAGLLSLAGGFVDLVFGGGAVRCRNPAGGFLEPDQSLFLRGRSQPNAIIEVAHAQTLDSLLRRLNLWASPRGPGPARVSLGVKIEYGEYGPPPPTIDVYLQLAGQQRPSGMVSCGAGSGCRAPCMYDHTLFLPVNELLFGAPWLTRVLVCLVLAALVPARSLVWGGMIAAWDVLQGRRSVLHVSSACVRSLFGPWWGVVPVDAFHIRKAMFSSLRMARRVREA</sequence>
<proteinExistence type="predicted"/>
<keyword evidence="2" id="KW-1185">Reference proteome</keyword>
<evidence type="ECO:0000313" key="2">
    <source>
        <dbReference type="Proteomes" id="UP000236333"/>
    </source>
</evidence>
<dbReference type="EMBL" id="PGGS01000019">
    <property type="protein sequence ID" value="PNH11889.1"/>
    <property type="molecule type" value="Genomic_DNA"/>
</dbReference>
<accession>A0A2J8AH95</accession>
<gene>
    <name evidence="1" type="ORF">TSOC_001214</name>
</gene>
<dbReference type="AlphaFoldDB" id="A0A2J8AH95"/>
<protein>
    <submittedName>
        <fullName evidence="1">Uncharacterized protein</fullName>
    </submittedName>
</protein>
<evidence type="ECO:0000313" key="1">
    <source>
        <dbReference type="EMBL" id="PNH11889.1"/>
    </source>
</evidence>
<comment type="caution">
    <text evidence="1">The sequence shown here is derived from an EMBL/GenBank/DDBJ whole genome shotgun (WGS) entry which is preliminary data.</text>
</comment>